<dbReference type="Pfam" id="PF03609">
    <property type="entry name" value="EII-Sor"/>
    <property type="match status" value="1"/>
</dbReference>
<dbReference type="GO" id="GO:0005886">
    <property type="term" value="C:plasma membrane"/>
    <property type="evidence" value="ECO:0007669"/>
    <property type="project" value="UniProtKB-SubCell"/>
</dbReference>
<comment type="subcellular location">
    <subcellularLocation>
        <location evidence="1">Cell membrane</location>
        <topology evidence="1">Multi-pass membrane protein</topology>
    </subcellularLocation>
</comment>
<keyword evidence="7 9" id="KW-1133">Transmembrane helix</keyword>
<evidence type="ECO:0000256" key="5">
    <source>
        <dbReference type="ARBA" id="ARBA00022683"/>
    </source>
</evidence>
<evidence type="ECO:0000313" key="10">
    <source>
        <dbReference type="EMBL" id="PQF24651.1"/>
    </source>
</evidence>
<dbReference type="Proteomes" id="UP000237934">
    <property type="component" value="Unassembled WGS sequence"/>
</dbReference>
<comment type="caution">
    <text evidence="10">The sequence shown here is derived from an EMBL/GenBank/DDBJ whole genome shotgun (WGS) entry which is preliminary data.</text>
</comment>
<dbReference type="RefSeq" id="WP_104871079.1">
    <property type="nucleotide sequence ID" value="NZ_PUAP01000011.1"/>
</dbReference>
<feature type="transmembrane region" description="Helical" evidence="9">
    <location>
        <begin position="215"/>
        <end position="240"/>
    </location>
</feature>
<keyword evidence="4 10" id="KW-0762">Sugar transport</keyword>
<proteinExistence type="predicted"/>
<dbReference type="PROSITE" id="PS51106">
    <property type="entry name" value="PTS_EIIC_TYPE_4"/>
    <property type="match status" value="1"/>
</dbReference>
<organism evidence="10 11">
    <name type="scientific">Enterococcus mundtii</name>
    <dbReference type="NCBI Taxonomy" id="53346"/>
    <lineage>
        <taxon>Bacteria</taxon>
        <taxon>Bacillati</taxon>
        <taxon>Bacillota</taxon>
        <taxon>Bacilli</taxon>
        <taxon>Lactobacillales</taxon>
        <taxon>Enterococcaceae</taxon>
        <taxon>Enterococcus</taxon>
    </lineage>
</organism>
<evidence type="ECO:0000256" key="3">
    <source>
        <dbReference type="ARBA" id="ARBA00022475"/>
    </source>
</evidence>
<keyword evidence="2" id="KW-0813">Transport</keyword>
<dbReference type="AlphaFoldDB" id="A0A2S7RXA5"/>
<name>A0A2S7RXA5_ENTMU</name>
<dbReference type="GO" id="GO:0009401">
    <property type="term" value="P:phosphoenolpyruvate-dependent sugar phosphotransferase system"/>
    <property type="evidence" value="ECO:0007669"/>
    <property type="project" value="UniProtKB-KW"/>
</dbReference>
<keyword evidence="3" id="KW-1003">Cell membrane</keyword>
<keyword evidence="8 9" id="KW-0472">Membrane</keyword>
<evidence type="ECO:0000313" key="11">
    <source>
        <dbReference type="Proteomes" id="UP000237934"/>
    </source>
</evidence>
<dbReference type="InterPro" id="IPR050303">
    <property type="entry name" value="GatZ_KbaZ_carbometab"/>
</dbReference>
<keyword evidence="5" id="KW-0598">Phosphotransferase system</keyword>
<evidence type="ECO:0000256" key="2">
    <source>
        <dbReference type="ARBA" id="ARBA00022448"/>
    </source>
</evidence>
<dbReference type="EMBL" id="PUAP01000011">
    <property type="protein sequence ID" value="PQF24651.1"/>
    <property type="molecule type" value="Genomic_DNA"/>
</dbReference>
<evidence type="ECO:0000256" key="9">
    <source>
        <dbReference type="SAM" id="Phobius"/>
    </source>
</evidence>
<evidence type="ECO:0000256" key="4">
    <source>
        <dbReference type="ARBA" id="ARBA00022597"/>
    </source>
</evidence>
<dbReference type="PANTHER" id="PTHR32502:SF8">
    <property type="entry name" value="N-ACETYLGALACTOSAMINE PERMEASE IIC COMPONENT 1"/>
    <property type="match status" value="1"/>
</dbReference>
<feature type="transmembrane region" description="Helical" evidence="9">
    <location>
        <begin position="36"/>
        <end position="62"/>
    </location>
</feature>
<feature type="transmembrane region" description="Helical" evidence="9">
    <location>
        <begin position="74"/>
        <end position="92"/>
    </location>
</feature>
<protein>
    <submittedName>
        <fullName evidence="10">PTS sugar transporter</fullName>
    </submittedName>
</protein>
<feature type="transmembrane region" description="Helical" evidence="9">
    <location>
        <begin position="98"/>
        <end position="121"/>
    </location>
</feature>
<gene>
    <name evidence="10" type="ORF">CUS89_03625</name>
</gene>
<reference evidence="10 11" key="1">
    <citation type="journal article" date="2018" name="Pathog. Dis.">
        <title>Whole-genome sequencing based characterization of antimicrobial resistance in Enterococcus.</title>
        <authorList>
            <person name="Tyson G."/>
        </authorList>
    </citation>
    <scope>NUCLEOTIDE SEQUENCE [LARGE SCALE GENOMIC DNA]</scope>
    <source>
        <strain evidence="10 11">CVM N55263</strain>
    </source>
</reference>
<dbReference type="InterPro" id="IPR004700">
    <property type="entry name" value="PTS_IIC_man"/>
</dbReference>
<dbReference type="PANTHER" id="PTHR32502">
    <property type="entry name" value="N-ACETYLGALACTOSAMINE PERMEASE II COMPONENT-RELATED"/>
    <property type="match status" value="1"/>
</dbReference>
<evidence type="ECO:0000256" key="8">
    <source>
        <dbReference type="ARBA" id="ARBA00023136"/>
    </source>
</evidence>
<feature type="transmembrane region" description="Helical" evidence="9">
    <location>
        <begin position="183"/>
        <end position="203"/>
    </location>
</feature>
<feature type="transmembrane region" description="Helical" evidence="9">
    <location>
        <begin position="142"/>
        <end position="163"/>
    </location>
</feature>
<evidence type="ECO:0000256" key="7">
    <source>
        <dbReference type="ARBA" id="ARBA00022989"/>
    </source>
</evidence>
<accession>A0A2S7RXA5</accession>
<evidence type="ECO:0000256" key="1">
    <source>
        <dbReference type="ARBA" id="ARBA00004651"/>
    </source>
</evidence>
<evidence type="ECO:0000256" key="6">
    <source>
        <dbReference type="ARBA" id="ARBA00022692"/>
    </source>
</evidence>
<sequence length="261" mass="27750">MQDSLLQAILLGLLTALIVADWLTGTNNISRPLISSVFVGIIMGDLQTGIIMGATLELAFIGAITIGASRPPDLVSGGILGTAFAIATGKGAEFALTLAFPIAALFLIVDNLLTLLVLPMVARKADKYATDGEIKKAANMHIFGWLVVKSLPRAIFVTLAFYLGSPFMEKILNQIPAFIQTGISIAAGIMPALGFAILLQMILKKEVVVFFIMGFALYSYLHVPVLGISIFAACIAFILVDISSQIDKKTVTQGGDVDDDF</sequence>
<keyword evidence="6 9" id="KW-0812">Transmembrane</keyword>